<evidence type="ECO:0000313" key="2">
    <source>
        <dbReference type="EMBL" id="KGE87268.1"/>
    </source>
</evidence>
<accession>A0A098S646</accession>
<dbReference type="Proteomes" id="UP000029736">
    <property type="component" value="Unassembled WGS sequence"/>
</dbReference>
<dbReference type="Pfam" id="PF04754">
    <property type="entry name" value="Transposase_31"/>
    <property type="match status" value="1"/>
</dbReference>
<dbReference type="GO" id="GO:0006310">
    <property type="term" value="P:DNA recombination"/>
    <property type="evidence" value="ECO:0007669"/>
    <property type="project" value="TreeGrafter"/>
</dbReference>
<evidence type="ECO:0000259" key="1">
    <source>
        <dbReference type="Pfam" id="PF04754"/>
    </source>
</evidence>
<organism evidence="2 3">
    <name type="scientific">Phaeodactylibacter xiamenensis</name>
    <dbReference type="NCBI Taxonomy" id="1524460"/>
    <lineage>
        <taxon>Bacteria</taxon>
        <taxon>Pseudomonadati</taxon>
        <taxon>Bacteroidota</taxon>
        <taxon>Saprospiria</taxon>
        <taxon>Saprospirales</taxon>
        <taxon>Haliscomenobacteraceae</taxon>
        <taxon>Phaeodactylibacter</taxon>
    </lineage>
</organism>
<comment type="caution">
    <text evidence="2">The sequence shown here is derived from an EMBL/GenBank/DDBJ whole genome shotgun (WGS) entry which is preliminary data.</text>
</comment>
<dbReference type="EMBL" id="JPOS01000038">
    <property type="protein sequence ID" value="KGE87268.1"/>
    <property type="molecule type" value="Genomic_DNA"/>
</dbReference>
<name>A0A098S646_9BACT</name>
<dbReference type="InterPro" id="IPR051699">
    <property type="entry name" value="Rpn/YhgA-like_nuclease"/>
</dbReference>
<protein>
    <recommendedName>
        <fullName evidence="1">Transposase (putative) YhgA-like domain-containing protein</fullName>
    </recommendedName>
</protein>
<proteinExistence type="predicted"/>
<dbReference type="InterPro" id="IPR006842">
    <property type="entry name" value="Transposase_31"/>
</dbReference>
<evidence type="ECO:0000313" key="3">
    <source>
        <dbReference type="Proteomes" id="UP000029736"/>
    </source>
</evidence>
<dbReference type="STRING" id="1524460.IX84_16640"/>
<gene>
    <name evidence="2" type="ORF">IX84_16640</name>
</gene>
<dbReference type="GO" id="GO:1990238">
    <property type="term" value="F:double-stranded DNA endonuclease activity"/>
    <property type="evidence" value="ECO:0007669"/>
    <property type="project" value="TreeGrafter"/>
</dbReference>
<reference evidence="2 3" key="1">
    <citation type="journal article" date="2014" name="Int. J. Syst. Evol. Microbiol.">
        <title>Phaeodactylibacter xiamenensis gen. nov., sp. nov., a member of the family Saprospiraceae isolated from the marine alga Phaeodactylum tricornutum.</title>
        <authorList>
            <person name="Chen Z.Jr."/>
            <person name="Lei X."/>
            <person name="Lai Q."/>
            <person name="Li Y."/>
            <person name="Zhang B."/>
            <person name="Zhang J."/>
            <person name="Zhang H."/>
            <person name="Yang L."/>
            <person name="Zheng W."/>
            <person name="Tian Y."/>
            <person name="Yu Z."/>
            <person name="Xu H.Jr."/>
            <person name="Zheng T."/>
        </authorList>
    </citation>
    <scope>NUCLEOTIDE SEQUENCE [LARGE SCALE GENOMIC DNA]</scope>
    <source>
        <strain evidence="2 3">KD52</strain>
    </source>
</reference>
<keyword evidence="3" id="KW-1185">Reference proteome</keyword>
<dbReference type="AlphaFoldDB" id="A0A098S646"/>
<dbReference type="RefSeq" id="WP_044222865.1">
    <property type="nucleotide sequence ID" value="NZ_JBKAGJ010000021.1"/>
</dbReference>
<dbReference type="PANTHER" id="PTHR34611:SF2">
    <property type="entry name" value="INACTIVE RECOMBINATION-PROMOTING NUCLEASE-LIKE PROTEIN RPNE-RELATED"/>
    <property type="match status" value="1"/>
</dbReference>
<dbReference type="PANTHER" id="PTHR34611">
    <property type="match status" value="1"/>
</dbReference>
<dbReference type="OrthoDB" id="932587at2"/>
<feature type="domain" description="Transposase (putative) YhgA-like" evidence="1">
    <location>
        <begin position="9"/>
        <end position="175"/>
    </location>
</feature>
<sequence length="351" mass="40778">MPKKFDIHQPDDRFFKSAMSDPEVVKAYLEYFYPKIAAIADLSTLQQQKVQSLRPNLKLFSADVVYRCQLKGESGAHFHFCLLFEHKSEPDEYVAVQIGLYIFLLLREQVKAKKQPLEPVLPLLFYNGKATWRPKRIREIFKGHPGYEVLKPYLPDFRFLFEDAHRLPPEELLKLDLSYFRSTVLSMALRHKPDLIFEYIEVIFEGAEDSDQVLSIITYILGVAERSPKRFLEELENTEFTTKPNVMSTLEQLLEMGREQGLEKGREEGIYKKSIFNLLKTVVRFPEWPASELSDFTELDLETVRTFLSVQSQFDVAALRKYVLEDLLADIPLSAEDKEKLDRLIGQLAEG</sequence>